<dbReference type="STRING" id="1921010.MMIC_P0729"/>
<comment type="similarity">
    <text evidence="7">Belongs to the OMP decarboxylase family. Type 1 subfamily.</text>
</comment>
<comment type="catalytic activity">
    <reaction evidence="6 7 10">
        <text>orotidine 5'-phosphate + H(+) = UMP + CO2</text>
        <dbReference type="Rhea" id="RHEA:11596"/>
        <dbReference type="ChEBI" id="CHEBI:15378"/>
        <dbReference type="ChEBI" id="CHEBI:16526"/>
        <dbReference type="ChEBI" id="CHEBI:57538"/>
        <dbReference type="ChEBI" id="CHEBI:57865"/>
        <dbReference type="EC" id="4.1.1.23"/>
    </reaction>
</comment>
<feature type="binding site" evidence="7">
    <location>
        <begin position="63"/>
        <end position="72"/>
    </location>
    <ligand>
        <name>substrate</name>
    </ligand>
</feature>
<accession>A0A1L8CLI6</accession>
<evidence type="ECO:0000256" key="1">
    <source>
        <dbReference type="ARBA" id="ARBA00002356"/>
    </source>
</evidence>
<keyword evidence="4 7" id="KW-0665">Pyrimidine biosynthesis</keyword>
<dbReference type="GO" id="GO:0005829">
    <property type="term" value="C:cytosol"/>
    <property type="evidence" value="ECO:0007669"/>
    <property type="project" value="TreeGrafter"/>
</dbReference>
<evidence type="ECO:0000256" key="7">
    <source>
        <dbReference type="HAMAP-Rule" id="MF_01200"/>
    </source>
</evidence>
<keyword evidence="3 7" id="KW-0210">Decarboxylase</keyword>
<feature type="domain" description="Orotidine 5'-phosphate decarboxylase" evidence="11">
    <location>
        <begin position="9"/>
        <end position="220"/>
    </location>
</feature>
<feature type="active site" description="For OMPdecase activity" evidence="8">
    <location>
        <position position="68"/>
    </location>
</feature>
<dbReference type="Pfam" id="PF00215">
    <property type="entry name" value="OMPdecase"/>
    <property type="match status" value="1"/>
</dbReference>
<dbReference type="PANTHER" id="PTHR32119:SF2">
    <property type="entry name" value="OROTIDINE 5'-PHOSPHATE DECARBOXYLASE"/>
    <property type="match status" value="1"/>
</dbReference>
<dbReference type="EMBL" id="BDFD01000004">
    <property type="protein sequence ID" value="GAV19772.1"/>
    <property type="molecule type" value="Genomic_DNA"/>
</dbReference>
<evidence type="ECO:0000313" key="12">
    <source>
        <dbReference type="EMBL" id="GAV19772.1"/>
    </source>
</evidence>
<evidence type="ECO:0000256" key="8">
    <source>
        <dbReference type="PIRSR" id="PIRSR614732-1"/>
    </source>
</evidence>
<evidence type="ECO:0000313" key="13">
    <source>
        <dbReference type="Proteomes" id="UP000231632"/>
    </source>
</evidence>
<comment type="pathway">
    <text evidence="2 7 10">Pyrimidine metabolism; UMP biosynthesis via de novo pathway; UMP from orotate: step 2/2.</text>
</comment>
<feature type="binding site" evidence="7 9">
    <location>
        <position position="121"/>
    </location>
    <ligand>
        <name>substrate</name>
    </ligand>
</feature>
<gene>
    <name evidence="7" type="primary">pyrF</name>
    <name evidence="12" type="ORF">MMIC_P0729</name>
</gene>
<dbReference type="Proteomes" id="UP000231632">
    <property type="component" value="Unassembled WGS sequence"/>
</dbReference>
<dbReference type="GO" id="GO:0004590">
    <property type="term" value="F:orotidine-5'-phosphate decarboxylase activity"/>
    <property type="evidence" value="ECO:0007669"/>
    <property type="project" value="UniProtKB-UniRule"/>
</dbReference>
<protein>
    <recommendedName>
        <fullName evidence="7">Orotidine 5'-phosphate decarboxylase</fullName>
        <ecNumber evidence="7">4.1.1.23</ecNumber>
    </recommendedName>
    <alternativeName>
        <fullName evidence="7">OMP decarboxylase</fullName>
        <shortName evidence="7">OMPDCase</shortName>
        <shortName evidence="7">OMPdecase</shortName>
    </alternativeName>
</protein>
<feature type="binding site" evidence="7 9">
    <location>
        <position position="184"/>
    </location>
    <ligand>
        <name>substrate</name>
    </ligand>
</feature>
<organism evidence="12 13">
    <name type="scientific">Mariprofundus micogutta</name>
    <dbReference type="NCBI Taxonomy" id="1921010"/>
    <lineage>
        <taxon>Bacteria</taxon>
        <taxon>Pseudomonadati</taxon>
        <taxon>Pseudomonadota</taxon>
        <taxon>Candidatius Mariprofundia</taxon>
        <taxon>Mariprofundales</taxon>
        <taxon>Mariprofundaceae</taxon>
        <taxon>Mariprofundus</taxon>
    </lineage>
</organism>
<feature type="binding site" evidence="7 9">
    <location>
        <position position="15"/>
    </location>
    <ligand>
        <name>substrate</name>
    </ligand>
</feature>
<dbReference type="EC" id="4.1.1.23" evidence="7"/>
<name>A0A1L8CLI6_9PROT</name>
<dbReference type="InterPro" id="IPR018089">
    <property type="entry name" value="OMPdecase_AS"/>
</dbReference>
<dbReference type="InterPro" id="IPR011060">
    <property type="entry name" value="RibuloseP-bd_barrel"/>
</dbReference>
<dbReference type="RefSeq" id="WP_227819331.1">
    <property type="nucleotide sequence ID" value="NZ_BDFD01000004.1"/>
</dbReference>
<dbReference type="GO" id="GO:0044205">
    <property type="term" value="P:'de novo' UMP biosynthetic process"/>
    <property type="evidence" value="ECO:0007669"/>
    <property type="project" value="UniProtKB-UniRule"/>
</dbReference>
<sequence>MPDNRMKDRLMVALDVNHRDAALAMRDQLGDSVGWLKVGLRLFVAEGPELVRDLNTSHKLFLDLKFHDIPNTVAQAVESAGGLGVDMINVHAGGGEEMLASAAKAAANFPDMKLIAVTVLTSDPMPKEQARVVALERAKLAHDAGLDGIVCSVHEAAAIKQTCGTNFITVTPGIRWGGQDTQDQKRVADPASAITGGSDYLVVGRPILHAPNPRDAALEALAMMESVTA</sequence>
<comment type="function">
    <text evidence="1 7">Catalyzes the decarboxylation of orotidine 5'-monophosphate (OMP) to uridine 5'-monophosphate (UMP).</text>
</comment>
<dbReference type="NCBIfam" id="TIGR01740">
    <property type="entry name" value="pyrF"/>
    <property type="match status" value="1"/>
</dbReference>
<dbReference type="Gene3D" id="3.20.20.70">
    <property type="entry name" value="Aldolase class I"/>
    <property type="match status" value="1"/>
</dbReference>
<dbReference type="PROSITE" id="PS00156">
    <property type="entry name" value="OMPDECASE"/>
    <property type="match status" value="1"/>
</dbReference>
<dbReference type="InterPro" id="IPR001754">
    <property type="entry name" value="OMPdeCOase_dom"/>
</dbReference>
<dbReference type="PANTHER" id="PTHR32119">
    <property type="entry name" value="OROTIDINE 5'-PHOSPHATE DECARBOXYLASE"/>
    <property type="match status" value="1"/>
</dbReference>
<feature type="active site" description="For OMPdecase activity" evidence="8">
    <location>
        <position position="65"/>
    </location>
</feature>
<dbReference type="AlphaFoldDB" id="A0A1L8CLI6"/>
<reference evidence="12 13" key="1">
    <citation type="journal article" date="2017" name="Arch. Microbiol.">
        <title>Mariprofundus micogutta sp. nov., a novel iron-oxidizing zetaproteobacterium isolated from a deep-sea hydrothermal field at the Bayonnaise knoll of the Izu-Ogasawara arc, and a description of Mariprofundales ord. nov. and Zetaproteobacteria classis nov.</title>
        <authorList>
            <person name="Makita H."/>
            <person name="Tanaka E."/>
            <person name="Mitsunobu S."/>
            <person name="Miyazaki M."/>
            <person name="Nunoura T."/>
            <person name="Uematsu K."/>
            <person name="Takaki Y."/>
            <person name="Nishi S."/>
            <person name="Shimamura S."/>
            <person name="Takai K."/>
        </authorList>
    </citation>
    <scope>NUCLEOTIDE SEQUENCE [LARGE SCALE GENOMIC DNA]</scope>
    <source>
        <strain evidence="12 13">ET2</strain>
    </source>
</reference>
<feature type="binding site" evidence="7 9">
    <location>
        <position position="204"/>
    </location>
    <ligand>
        <name>substrate</name>
    </ligand>
</feature>
<evidence type="ECO:0000259" key="11">
    <source>
        <dbReference type="SMART" id="SM00934"/>
    </source>
</evidence>
<dbReference type="SMART" id="SM00934">
    <property type="entry name" value="OMPdecase"/>
    <property type="match status" value="1"/>
</dbReference>
<feature type="active site" description="For OMPdecase activity" evidence="8">
    <location>
        <position position="63"/>
    </location>
</feature>
<evidence type="ECO:0000256" key="3">
    <source>
        <dbReference type="ARBA" id="ARBA00022793"/>
    </source>
</evidence>
<feature type="active site" description="Proton donor" evidence="7">
    <location>
        <position position="65"/>
    </location>
</feature>
<dbReference type="GO" id="GO:0006207">
    <property type="term" value="P:'de novo' pyrimidine nucleobase biosynthetic process"/>
    <property type="evidence" value="ECO:0007669"/>
    <property type="project" value="InterPro"/>
</dbReference>
<evidence type="ECO:0000256" key="5">
    <source>
        <dbReference type="ARBA" id="ARBA00023239"/>
    </source>
</evidence>
<feature type="binding site" evidence="7 9">
    <location>
        <position position="37"/>
    </location>
    <ligand>
        <name>substrate</name>
    </ligand>
</feature>
<comment type="caution">
    <text evidence="12">The sequence shown here is derived from an EMBL/GenBank/DDBJ whole genome shotgun (WGS) entry which is preliminary data.</text>
</comment>
<evidence type="ECO:0000256" key="9">
    <source>
        <dbReference type="PIRSR" id="PIRSR614732-2"/>
    </source>
</evidence>
<dbReference type="HAMAP" id="MF_01200_B">
    <property type="entry name" value="OMPdecase_type1_B"/>
    <property type="match status" value="1"/>
</dbReference>
<keyword evidence="5 7" id="KW-0456">Lyase</keyword>
<dbReference type="InterPro" id="IPR013785">
    <property type="entry name" value="Aldolase_TIM"/>
</dbReference>
<dbReference type="NCBIfam" id="NF001273">
    <property type="entry name" value="PRK00230.1"/>
    <property type="match status" value="1"/>
</dbReference>
<feature type="binding site" evidence="7 9">
    <location>
        <position position="205"/>
    </location>
    <ligand>
        <name>substrate</name>
    </ligand>
</feature>
<dbReference type="CDD" id="cd04725">
    <property type="entry name" value="OMP_decarboxylase_like"/>
    <property type="match status" value="1"/>
</dbReference>
<evidence type="ECO:0000256" key="4">
    <source>
        <dbReference type="ARBA" id="ARBA00022975"/>
    </source>
</evidence>
<keyword evidence="13" id="KW-1185">Reference proteome</keyword>
<feature type="binding site" evidence="7 9">
    <location>
        <position position="175"/>
    </location>
    <ligand>
        <name>substrate</name>
    </ligand>
</feature>
<dbReference type="UniPathway" id="UPA00070">
    <property type="reaction ID" value="UER00120"/>
</dbReference>
<evidence type="ECO:0000256" key="10">
    <source>
        <dbReference type="RuleBase" id="RU000512"/>
    </source>
</evidence>
<comment type="subunit">
    <text evidence="7">Homodimer.</text>
</comment>
<dbReference type="InterPro" id="IPR047596">
    <property type="entry name" value="OMPdecase_bac"/>
</dbReference>
<evidence type="ECO:0000256" key="6">
    <source>
        <dbReference type="ARBA" id="ARBA00049157"/>
    </source>
</evidence>
<evidence type="ECO:0000256" key="2">
    <source>
        <dbReference type="ARBA" id="ARBA00004861"/>
    </source>
</evidence>
<dbReference type="InterPro" id="IPR014732">
    <property type="entry name" value="OMPdecase"/>
</dbReference>
<dbReference type="SUPFAM" id="SSF51366">
    <property type="entry name" value="Ribulose-phoshate binding barrel"/>
    <property type="match status" value="1"/>
</dbReference>
<proteinExistence type="inferred from homology"/>